<evidence type="ECO:0000256" key="1">
    <source>
        <dbReference type="SAM" id="MobiDB-lite"/>
    </source>
</evidence>
<keyword evidence="3" id="KW-1185">Reference proteome</keyword>
<feature type="compositionally biased region" description="Low complexity" evidence="1">
    <location>
        <begin position="114"/>
        <end position="142"/>
    </location>
</feature>
<sequence>MYGRRGPPKSTPANCKVAPQDRPYKARPSRSQQFRNPKLAPKLHEDTFNAAEIKKGVADEELAKREAERAKKRRRRSESDGGSSSGSESDDSVARRRRAKGKYSSSSDKRRRSPSYSDSGSASRSVSRSVSPASPRRALPPASRKEAKTSSYARGRSASVDSRSRSRSRSVSSYSSSGASRSPSPPPRRERERDRERDRPRPHDDRMKSSDFFGKEDTKSARDGKKAAGRDSHDRRRPQHDSRSPAREVEDRRPYRQRDDDRGGGPSSRGDQDNRGRRDGRDKREHRGNDGRERSLSPFSQRLALTKEMQSGR</sequence>
<name>A0ABP0ART4_9PEZI</name>
<feature type="compositionally biased region" description="Basic and acidic residues" evidence="1">
    <location>
        <begin position="42"/>
        <end position="69"/>
    </location>
</feature>
<feature type="region of interest" description="Disordered" evidence="1">
    <location>
        <begin position="1"/>
        <end position="313"/>
    </location>
</feature>
<feature type="compositionally biased region" description="Low complexity" evidence="1">
    <location>
        <begin position="169"/>
        <end position="182"/>
    </location>
</feature>
<accession>A0ABP0ART4</accession>
<protein>
    <submittedName>
        <fullName evidence="2">Uncharacterized protein</fullName>
    </submittedName>
</protein>
<proteinExistence type="predicted"/>
<organism evidence="2 3">
    <name type="scientific">Sporothrix eucalyptigena</name>
    <dbReference type="NCBI Taxonomy" id="1812306"/>
    <lineage>
        <taxon>Eukaryota</taxon>
        <taxon>Fungi</taxon>
        <taxon>Dikarya</taxon>
        <taxon>Ascomycota</taxon>
        <taxon>Pezizomycotina</taxon>
        <taxon>Sordariomycetes</taxon>
        <taxon>Sordariomycetidae</taxon>
        <taxon>Ophiostomatales</taxon>
        <taxon>Ophiostomataceae</taxon>
        <taxon>Sporothrix</taxon>
    </lineage>
</organism>
<dbReference type="Proteomes" id="UP001642482">
    <property type="component" value="Unassembled WGS sequence"/>
</dbReference>
<reference evidence="2 3" key="1">
    <citation type="submission" date="2024-01" db="EMBL/GenBank/DDBJ databases">
        <authorList>
            <person name="Allen C."/>
            <person name="Tagirdzhanova G."/>
        </authorList>
    </citation>
    <scope>NUCLEOTIDE SEQUENCE [LARGE SCALE GENOMIC DNA]</scope>
</reference>
<gene>
    <name evidence="2" type="ORF">SEUCBS140593_000670</name>
</gene>
<evidence type="ECO:0000313" key="3">
    <source>
        <dbReference type="Proteomes" id="UP001642482"/>
    </source>
</evidence>
<feature type="compositionally biased region" description="Basic and acidic residues" evidence="1">
    <location>
        <begin position="187"/>
        <end position="263"/>
    </location>
</feature>
<dbReference type="EMBL" id="CAWUHD010000004">
    <property type="protein sequence ID" value="CAK7209982.1"/>
    <property type="molecule type" value="Genomic_DNA"/>
</dbReference>
<feature type="compositionally biased region" description="Basic and acidic residues" evidence="1">
    <location>
        <begin position="270"/>
        <end position="295"/>
    </location>
</feature>
<evidence type="ECO:0000313" key="2">
    <source>
        <dbReference type="EMBL" id="CAK7209982.1"/>
    </source>
</evidence>
<comment type="caution">
    <text evidence="2">The sequence shown here is derived from an EMBL/GenBank/DDBJ whole genome shotgun (WGS) entry which is preliminary data.</text>
</comment>